<dbReference type="GO" id="GO:0030170">
    <property type="term" value="F:pyridoxal phosphate binding"/>
    <property type="evidence" value="ECO:0007669"/>
    <property type="project" value="TreeGrafter"/>
</dbReference>
<dbReference type="InterPro" id="IPR015422">
    <property type="entry name" value="PyrdxlP-dep_Trfase_small"/>
</dbReference>
<accession>A0A1F7H3L0</accession>
<evidence type="ECO:0000256" key="1">
    <source>
        <dbReference type="PIRSR" id="PIRSR000390-1"/>
    </source>
</evidence>
<dbReference type="InterPro" id="IPR000653">
    <property type="entry name" value="DegT/StrS_aminotransferase"/>
</dbReference>
<keyword evidence="2 3" id="KW-0663">Pyridoxal phosphate</keyword>
<dbReference type="Pfam" id="PF01041">
    <property type="entry name" value="DegT_DnrJ_EryC1"/>
    <property type="match status" value="1"/>
</dbReference>
<dbReference type="PANTHER" id="PTHR30244:SF34">
    <property type="entry name" value="DTDP-4-AMINO-4,6-DIDEOXYGALACTOSE TRANSAMINASE"/>
    <property type="match status" value="1"/>
</dbReference>
<comment type="similarity">
    <text evidence="3">Belongs to the DegT/DnrJ/EryC1 family.</text>
</comment>
<dbReference type="InterPro" id="IPR015421">
    <property type="entry name" value="PyrdxlP-dep_Trfase_major"/>
</dbReference>
<evidence type="ECO:0000256" key="2">
    <source>
        <dbReference type="PIRSR" id="PIRSR000390-2"/>
    </source>
</evidence>
<dbReference type="Proteomes" id="UP000177913">
    <property type="component" value="Unassembled WGS sequence"/>
</dbReference>
<comment type="caution">
    <text evidence="4">The sequence shown here is derived from an EMBL/GenBank/DDBJ whole genome shotgun (WGS) entry which is preliminary data.</text>
</comment>
<dbReference type="GO" id="GO:0008483">
    <property type="term" value="F:transaminase activity"/>
    <property type="evidence" value="ECO:0007669"/>
    <property type="project" value="TreeGrafter"/>
</dbReference>
<dbReference type="EMBL" id="MFZO01000007">
    <property type="protein sequence ID" value="OGK25514.1"/>
    <property type="molecule type" value="Genomic_DNA"/>
</dbReference>
<dbReference type="SUPFAM" id="SSF53383">
    <property type="entry name" value="PLP-dependent transferases"/>
    <property type="match status" value="1"/>
</dbReference>
<evidence type="ECO:0008006" key="6">
    <source>
        <dbReference type="Google" id="ProtNLM"/>
    </source>
</evidence>
<name>A0A1F7H3L0_9BACT</name>
<dbReference type="GO" id="GO:0000271">
    <property type="term" value="P:polysaccharide biosynthetic process"/>
    <property type="evidence" value="ECO:0007669"/>
    <property type="project" value="TreeGrafter"/>
</dbReference>
<evidence type="ECO:0000313" key="5">
    <source>
        <dbReference type="Proteomes" id="UP000177913"/>
    </source>
</evidence>
<dbReference type="InterPro" id="IPR015424">
    <property type="entry name" value="PyrdxlP-dep_Trfase"/>
</dbReference>
<protein>
    <recommendedName>
        <fullName evidence="6">Aminotransferase DegT</fullName>
    </recommendedName>
</protein>
<dbReference type="PIRSF" id="PIRSF000390">
    <property type="entry name" value="PLP_StrS"/>
    <property type="match status" value="1"/>
</dbReference>
<proteinExistence type="inferred from homology"/>
<evidence type="ECO:0000256" key="3">
    <source>
        <dbReference type="RuleBase" id="RU004508"/>
    </source>
</evidence>
<reference evidence="4 5" key="1">
    <citation type="journal article" date="2016" name="Nat. Commun.">
        <title>Thousands of microbial genomes shed light on interconnected biogeochemical processes in an aquifer system.</title>
        <authorList>
            <person name="Anantharaman K."/>
            <person name="Brown C.T."/>
            <person name="Hug L.A."/>
            <person name="Sharon I."/>
            <person name="Castelle C.J."/>
            <person name="Probst A.J."/>
            <person name="Thomas B.C."/>
            <person name="Singh A."/>
            <person name="Wilkins M.J."/>
            <person name="Karaoz U."/>
            <person name="Brodie E.L."/>
            <person name="Williams K.H."/>
            <person name="Hubbard S.S."/>
            <person name="Banfield J.F."/>
        </authorList>
    </citation>
    <scope>NUCLEOTIDE SEQUENCE [LARGE SCALE GENOMIC DNA]</scope>
</reference>
<evidence type="ECO:0000313" key="4">
    <source>
        <dbReference type="EMBL" id="OGK25514.1"/>
    </source>
</evidence>
<dbReference type="PANTHER" id="PTHR30244">
    <property type="entry name" value="TRANSAMINASE"/>
    <property type="match status" value="1"/>
</dbReference>
<dbReference type="Gene3D" id="3.40.640.10">
    <property type="entry name" value="Type I PLP-dependent aspartate aminotransferase-like (Major domain)"/>
    <property type="match status" value="1"/>
</dbReference>
<feature type="modified residue" description="N6-(pyridoxal phosphate)lysine" evidence="2">
    <location>
        <position position="179"/>
    </location>
</feature>
<dbReference type="AlphaFoldDB" id="A0A1F7H3L0"/>
<feature type="active site" description="Proton acceptor" evidence="1">
    <location>
        <position position="179"/>
    </location>
</feature>
<sequence>MPLLRPWLGKAEIEAVERVIRSGWISQGQVVEEFEKKVANYVGAKYAVATNSCTSALHLSLRLMGVSSTDEVICPSFTCMATANAIHHTGAVPVFADIDEKTYNLDPKKIEGKITTNTKAILVVHQIGLPADIDGFKLIVNKYRLALIQDAATALGAIYKKTRLGGDGGPTCFSFHPRKIITTGEGGMIVTDDKRLAIEAKSLGSTGASISDLVRHKAKGKIIQQYFSFGYNYRMTDIQAAIGVVQMRKIDKILSERKIQAKIYDEAFTKNEKIVIPYVPKYATHCFSSYMIRIKNSKVSRDTLIRKMADLGISCRIGIQPLHFEPFYKNQKKYKNVSLQVTEMVANDSIFLPIFPSLTRSQQNHVITSLLKII</sequence>
<gene>
    <name evidence="4" type="ORF">A3C25_00105</name>
</gene>
<organism evidence="4 5">
    <name type="scientific">Candidatus Roizmanbacteria bacterium RIFCSPHIGHO2_02_FULL_38_11</name>
    <dbReference type="NCBI Taxonomy" id="1802039"/>
    <lineage>
        <taxon>Bacteria</taxon>
        <taxon>Candidatus Roizmaniibacteriota</taxon>
    </lineage>
</organism>
<dbReference type="Gene3D" id="3.90.1150.10">
    <property type="entry name" value="Aspartate Aminotransferase, domain 1"/>
    <property type="match status" value="1"/>
</dbReference>
<dbReference type="CDD" id="cd00616">
    <property type="entry name" value="AHBA_syn"/>
    <property type="match status" value="1"/>
</dbReference>